<sequence length="242" mass="26824">MVCGGRIRTAKRLLIALCILGGILYLTYATRKAYGNMYGSLIPQKWRFFAASPNGSHTMIAVPAAAPIFLRSLNFEDGALRKRFIGIMCLVGVVAAIFLWLTIPGCIDSVKIRLIRRRQRLRVGSDMEPLRPRPRPRTPSPVFVNLGDIVNEIKNRLPPLRHVNSIYNEGQEPVNDETPRQGEDADKPDPRLFMIRELKMPTLPGANNPGESSSAAVNDPAESLSTTLVNTTEIDSINSFTL</sequence>
<dbReference type="VEuPathDB" id="FungiDB:TRIVIDRAFT_228568"/>
<feature type="region of interest" description="Disordered" evidence="1">
    <location>
        <begin position="201"/>
        <end position="221"/>
    </location>
</feature>
<dbReference type="HOGENOM" id="CLU_1147324_0_0_1"/>
<protein>
    <submittedName>
        <fullName evidence="3">Uncharacterized protein</fullName>
    </submittedName>
</protein>
<feature type="region of interest" description="Disordered" evidence="1">
    <location>
        <begin position="169"/>
        <end position="189"/>
    </location>
</feature>
<keyword evidence="4" id="KW-1185">Reference proteome</keyword>
<dbReference type="EMBL" id="ABDF02000092">
    <property type="protein sequence ID" value="EHK15541.1"/>
    <property type="molecule type" value="Genomic_DNA"/>
</dbReference>
<dbReference type="GeneID" id="25792181"/>
<dbReference type="Proteomes" id="UP000007115">
    <property type="component" value="Unassembled WGS sequence"/>
</dbReference>
<keyword evidence="2" id="KW-1133">Transmembrane helix</keyword>
<accession>G9NCW9</accession>
<feature type="compositionally biased region" description="Basic and acidic residues" evidence="1">
    <location>
        <begin position="177"/>
        <end position="189"/>
    </location>
</feature>
<keyword evidence="2" id="KW-0812">Transmembrane</keyword>
<name>G9NCW9_HYPVG</name>
<dbReference type="InParanoid" id="G9NCW9"/>
<dbReference type="AlphaFoldDB" id="G9NCW9"/>
<feature type="transmembrane region" description="Helical" evidence="2">
    <location>
        <begin position="84"/>
        <end position="110"/>
    </location>
</feature>
<evidence type="ECO:0000256" key="1">
    <source>
        <dbReference type="SAM" id="MobiDB-lite"/>
    </source>
</evidence>
<evidence type="ECO:0000313" key="3">
    <source>
        <dbReference type="EMBL" id="EHK15541.1"/>
    </source>
</evidence>
<evidence type="ECO:0000313" key="4">
    <source>
        <dbReference type="Proteomes" id="UP000007115"/>
    </source>
</evidence>
<proteinExistence type="predicted"/>
<dbReference type="RefSeq" id="XP_013949739.1">
    <property type="nucleotide sequence ID" value="XM_014094264.1"/>
</dbReference>
<organism evidence="3 4">
    <name type="scientific">Hypocrea virens (strain Gv29-8 / FGSC 10586)</name>
    <name type="common">Gliocladium virens</name>
    <name type="synonym">Trichoderma virens</name>
    <dbReference type="NCBI Taxonomy" id="413071"/>
    <lineage>
        <taxon>Eukaryota</taxon>
        <taxon>Fungi</taxon>
        <taxon>Dikarya</taxon>
        <taxon>Ascomycota</taxon>
        <taxon>Pezizomycotina</taxon>
        <taxon>Sordariomycetes</taxon>
        <taxon>Hypocreomycetidae</taxon>
        <taxon>Hypocreales</taxon>
        <taxon>Hypocreaceae</taxon>
        <taxon>Trichoderma</taxon>
    </lineage>
</organism>
<evidence type="ECO:0000256" key="2">
    <source>
        <dbReference type="SAM" id="Phobius"/>
    </source>
</evidence>
<comment type="caution">
    <text evidence="3">The sequence shown here is derived from an EMBL/GenBank/DDBJ whole genome shotgun (WGS) entry which is preliminary data.</text>
</comment>
<keyword evidence="2" id="KW-0472">Membrane</keyword>
<gene>
    <name evidence="3" type="ORF">TRIVIDRAFT_228568</name>
</gene>
<reference evidence="3 4" key="1">
    <citation type="journal article" date="2011" name="Genome Biol.">
        <title>Comparative genome sequence analysis underscores mycoparasitism as the ancestral life style of Trichoderma.</title>
        <authorList>
            <person name="Kubicek C.P."/>
            <person name="Herrera-Estrella A."/>
            <person name="Seidl-Seiboth V."/>
            <person name="Martinez D.A."/>
            <person name="Druzhinina I.S."/>
            <person name="Thon M."/>
            <person name="Zeilinger S."/>
            <person name="Casas-Flores S."/>
            <person name="Horwitz B.A."/>
            <person name="Mukherjee P.K."/>
            <person name="Mukherjee M."/>
            <person name="Kredics L."/>
            <person name="Alcaraz L.D."/>
            <person name="Aerts A."/>
            <person name="Antal Z."/>
            <person name="Atanasova L."/>
            <person name="Cervantes-Badillo M.G."/>
            <person name="Challacombe J."/>
            <person name="Chertkov O."/>
            <person name="McCluskey K."/>
            <person name="Coulpier F."/>
            <person name="Deshpande N."/>
            <person name="von Doehren H."/>
            <person name="Ebbole D.J."/>
            <person name="Esquivel-Naranjo E.U."/>
            <person name="Fekete E."/>
            <person name="Flipphi M."/>
            <person name="Glaser F."/>
            <person name="Gomez-Rodriguez E.Y."/>
            <person name="Gruber S."/>
            <person name="Han C."/>
            <person name="Henrissat B."/>
            <person name="Hermosa R."/>
            <person name="Hernandez-Onate M."/>
            <person name="Karaffa L."/>
            <person name="Kosti I."/>
            <person name="Le Crom S."/>
            <person name="Lindquist E."/>
            <person name="Lucas S."/>
            <person name="Luebeck M."/>
            <person name="Luebeck P.S."/>
            <person name="Margeot A."/>
            <person name="Metz B."/>
            <person name="Misra M."/>
            <person name="Nevalainen H."/>
            <person name="Omann M."/>
            <person name="Packer N."/>
            <person name="Perrone G."/>
            <person name="Uresti-Rivera E.E."/>
            <person name="Salamov A."/>
            <person name="Schmoll M."/>
            <person name="Seiboth B."/>
            <person name="Shapiro H."/>
            <person name="Sukno S."/>
            <person name="Tamayo-Ramos J.A."/>
            <person name="Tisch D."/>
            <person name="Wiest A."/>
            <person name="Wilkinson H.H."/>
            <person name="Zhang M."/>
            <person name="Coutinho P.M."/>
            <person name="Kenerley C.M."/>
            <person name="Monte E."/>
            <person name="Baker S.E."/>
            <person name="Grigoriev I.V."/>
        </authorList>
    </citation>
    <scope>NUCLEOTIDE SEQUENCE [LARGE SCALE GENOMIC DNA]</scope>
    <source>
        <strain evidence="4">Gv29-8 / FGSC 10586</strain>
    </source>
</reference>